<dbReference type="EMBL" id="AZSP01000029">
    <property type="protein sequence ID" value="PVE13430.1"/>
    <property type="molecule type" value="Genomic_DNA"/>
</dbReference>
<dbReference type="OrthoDB" id="4313771at2"/>
<dbReference type="InterPro" id="IPR045998">
    <property type="entry name" value="DUF5954"/>
</dbReference>
<evidence type="ECO:0000313" key="3">
    <source>
        <dbReference type="Proteomes" id="UP000245992"/>
    </source>
</evidence>
<sequence length="174" mass="19143">MSANADEAADDETADGESAGGLFDDAAARRLLELGQREEALRRKFPVNGPDWERTSVSHYTAYSAMLHEDGGWRQLFPAVPAEEEARTDLRDVLRVRAVDAGELGPRFARAAEAIVRGEDQVIIGGDVYRVVRIEQTIIMTGHGPQPPQPRDQEFPEVLDERPGPRGPGRALDD</sequence>
<dbReference type="AlphaFoldDB" id="A0A2T7TE42"/>
<evidence type="ECO:0000313" key="2">
    <source>
        <dbReference type="EMBL" id="PVE13430.1"/>
    </source>
</evidence>
<evidence type="ECO:0000256" key="1">
    <source>
        <dbReference type="SAM" id="MobiDB-lite"/>
    </source>
</evidence>
<feature type="region of interest" description="Disordered" evidence="1">
    <location>
        <begin position="1"/>
        <end position="22"/>
    </location>
</feature>
<dbReference type="Proteomes" id="UP000245992">
    <property type="component" value="Unassembled WGS sequence"/>
</dbReference>
<comment type="caution">
    <text evidence="2">The sequence shown here is derived from an EMBL/GenBank/DDBJ whole genome shotgun (WGS) entry which is preliminary data.</text>
</comment>
<gene>
    <name evidence="2" type="ORF">Y717_18640</name>
</gene>
<organism evidence="2 3">
    <name type="scientific">Streptomyces scopuliridis RB72</name>
    <dbReference type="NCBI Taxonomy" id="1440053"/>
    <lineage>
        <taxon>Bacteria</taxon>
        <taxon>Bacillati</taxon>
        <taxon>Actinomycetota</taxon>
        <taxon>Actinomycetes</taxon>
        <taxon>Kitasatosporales</taxon>
        <taxon>Streptomycetaceae</taxon>
        <taxon>Streptomyces</taxon>
    </lineage>
</organism>
<feature type="compositionally biased region" description="Basic and acidic residues" evidence="1">
    <location>
        <begin position="151"/>
        <end position="164"/>
    </location>
</feature>
<proteinExistence type="predicted"/>
<protein>
    <submittedName>
        <fullName evidence="2">Uncharacterized protein</fullName>
    </submittedName>
</protein>
<feature type="region of interest" description="Disordered" evidence="1">
    <location>
        <begin position="141"/>
        <end position="174"/>
    </location>
</feature>
<reference evidence="2 3" key="1">
    <citation type="submission" date="2013-12" db="EMBL/GenBank/DDBJ databases">
        <title>Annotated genome of Streptomyces scopuliridis.</title>
        <authorList>
            <person name="Olson J.B."/>
        </authorList>
    </citation>
    <scope>NUCLEOTIDE SEQUENCE [LARGE SCALE GENOMIC DNA]</scope>
    <source>
        <strain evidence="2 3">RB72</strain>
    </source>
</reference>
<dbReference type="Pfam" id="PF19379">
    <property type="entry name" value="DUF5954"/>
    <property type="match status" value="1"/>
</dbReference>
<keyword evidence="3" id="KW-1185">Reference proteome</keyword>
<name>A0A2T7TE42_9ACTN</name>
<accession>A0A2T7TE42</accession>
<dbReference type="RefSeq" id="WP_030353849.1">
    <property type="nucleotide sequence ID" value="NZ_AZSP01000029.1"/>
</dbReference>